<sequence>MLSILPLVIIGGLLYAAFFVKPTVGASRVQPPAVQRGELIYGIASSPSGVVLGAGSGGKIWRTVDLGQSMTVTQSPTTANLQDIAAWSSGEAVAVGDAGTVIVTRNSGQSWTPVKVNLSSIANKLVRVRIFDDGSAWTVGEMGAALRSTDRGATWNRMTPEEDKAWNDVFVGGERVWLVGEFGRISESKDAGHSWANMASPVKSSLMAIAFRDEQHGVAVGVDGVVVTTNDGGDTWTAVRPTSTAHLFDLAWDGKQWLAVGERGVLLIGDATAANWRVSRVSPDNRQWHTKIIREGQQYLASGGSLDVVDAR</sequence>
<evidence type="ECO:0000313" key="5">
    <source>
        <dbReference type="Proteomes" id="UP000076852"/>
    </source>
</evidence>
<dbReference type="PANTHER" id="PTHR47199:SF2">
    <property type="entry name" value="PHOTOSYSTEM II STABILITY_ASSEMBLY FACTOR HCF136, CHLOROPLASTIC"/>
    <property type="match status" value="1"/>
</dbReference>
<evidence type="ECO:0000259" key="3">
    <source>
        <dbReference type="Pfam" id="PF14870"/>
    </source>
</evidence>
<proteinExistence type="predicted"/>
<dbReference type="EMBL" id="CP014579">
    <property type="protein sequence ID" value="ANB75017.1"/>
    <property type="molecule type" value="Genomic_DNA"/>
</dbReference>
<evidence type="ECO:0000313" key="4">
    <source>
        <dbReference type="EMBL" id="ANB75017.1"/>
    </source>
</evidence>
<dbReference type="STRING" id="1804984.AYM40_21555"/>
<feature type="domain" description="Photosynthesis system II assembly factor Ycf48/Hcf136-like" evidence="3">
    <location>
        <begin position="194"/>
        <end position="278"/>
    </location>
</feature>
<dbReference type="AlphaFoldDB" id="A0A167W941"/>
<protein>
    <recommendedName>
        <fullName evidence="3">Photosynthesis system II assembly factor Ycf48/Hcf136-like domain-containing protein</fullName>
    </recommendedName>
</protein>
<evidence type="ECO:0000256" key="1">
    <source>
        <dbReference type="ARBA" id="ARBA00022531"/>
    </source>
</evidence>
<dbReference type="Proteomes" id="UP000076852">
    <property type="component" value="Chromosome 2"/>
</dbReference>
<dbReference type="KEGG" id="buz:AYM40_21555"/>
<dbReference type="Pfam" id="PF14870">
    <property type="entry name" value="PSII_BNR"/>
    <property type="match status" value="2"/>
</dbReference>
<gene>
    <name evidence="4" type="ORF">AYM40_21555</name>
</gene>
<keyword evidence="5" id="KW-1185">Reference proteome</keyword>
<reference evidence="4 5" key="1">
    <citation type="journal article" date="2016" name="Gene">
        <title>PacBio SMRT assembly of a complex multi-replicon genome reveals chlorocatechol degradative operon in a region of genome plasticity.</title>
        <authorList>
            <person name="Ricker N."/>
            <person name="Shen S.Y."/>
            <person name="Goordial J."/>
            <person name="Jin S."/>
            <person name="Fulthorpe R.R."/>
        </authorList>
    </citation>
    <scope>NUCLEOTIDE SEQUENCE [LARGE SCALE GENOMIC DNA]</scope>
    <source>
        <strain evidence="4 5">OLGA172</strain>
    </source>
</reference>
<dbReference type="PANTHER" id="PTHR47199">
    <property type="entry name" value="PHOTOSYSTEM II STABILITY/ASSEMBLY FACTOR HCF136, CHLOROPLASTIC"/>
    <property type="match status" value="1"/>
</dbReference>
<accession>A0A167W941</accession>
<dbReference type="GO" id="GO:0009523">
    <property type="term" value="C:photosystem II"/>
    <property type="evidence" value="ECO:0007669"/>
    <property type="project" value="UniProtKB-KW"/>
</dbReference>
<name>A0A167W941_9BURK</name>
<dbReference type="GO" id="GO:0015979">
    <property type="term" value="P:photosynthesis"/>
    <property type="evidence" value="ECO:0007669"/>
    <property type="project" value="UniProtKB-KW"/>
</dbReference>
<keyword evidence="1" id="KW-0602">Photosynthesis</keyword>
<organism evidence="4 5">
    <name type="scientific">Paraburkholderia phytofirmans OLGA172</name>
    <dbReference type="NCBI Taxonomy" id="1417228"/>
    <lineage>
        <taxon>Bacteria</taxon>
        <taxon>Pseudomonadati</taxon>
        <taxon>Pseudomonadota</taxon>
        <taxon>Betaproteobacteria</taxon>
        <taxon>Burkholderiales</taxon>
        <taxon>Burkholderiaceae</taxon>
        <taxon>Paraburkholderia</taxon>
    </lineage>
</organism>
<dbReference type="InterPro" id="IPR015943">
    <property type="entry name" value="WD40/YVTN_repeat-like_dom_sf"/>
</dbReference>
<dbReference type="SUPFAM" id="SSF110296">
    <property type="entry name" value="Oligoxyloglucan reducing end-specific cellobiohydrolase"/>
    <property type="match status" value="1"/>
</dbReference>
<feature type="domain" description="Photosynthesis system II assembly factor Ycf48/Hcf136-like" evidence="3">
    <location>
        <begin position="76"/>
        <end position="147"/>
    </location>
</feature>
<evidence type="ECO:0000256" key="2">
    <source>
        <dbReference type="ARBA" id="ARBA00023276"/>
    </source>
</evidence>
<dbReference type="Gene3D" id="2.130.10.10">
    <property type="entry name" value="YVTN repeat-like/Quinoprotein amine dehydrogenase"/>
    <property type="match status" value="1"/>
</dbReference>
<keyword evidence="2" id="KW-0604">Photosystem II</keyword>
<dbReference type="InterPro" id="IPR028203">
    <property type="entry name" value="PSII_CF48-like_dom"/>
</dbReference>